<dbReference type="KEGG" id="ful:C4N20_04090"/>
<evidence type="ECO:0000256" key="2">
    <source>
        <dbReference type="ARBA" id="ARBA00010488"/>
    </source>
</evidence>
<dbReference type="EC" id="2.7.8.12" evidence="7"/>
<dbReference type="GO" id="GO:0005886">
    <property type="term" value="C:plasma membrane"/>
    <property type="evidence" value="ECO:0007669"/>
    <property type="project" value="UniProtKB-SubCell"/>
</dbReference>
<evidence type="ECO:0000256" key="5">
    <source>
        <dbReference type="ARBA" id="ARBA00022944"/>
    </source>
</evidence>
<protein>
    <submittedName>
        <fullName evidence="7">CDP-glycerol:poly(Glycerophosphate) glycerophosphotransferase</fullName>
        <ecNumber evidence="7">2.7.8.12</ecNumber>
    </submittedName>
</protein>
<dbReference type="EMBL" id="LS483487">
    <property type="protein sequence ID" value="SQJ12401.1"/>
    <property type="molecule type" value="Genomic_DNA"/>
</dbReference>
<dbReference type="SUPFAM" id="SSF53756">
    <property type="entry name" value="UDP-Glycosyltransferase/glycogen phosphorylase"/>
    <property type="match status" value="1"/>
</dbReference>
<keyword evidence="5" id="KW-0777">Teichoic acid biosynthesis</keyword>
<gene>
    <name evidence="7" type="primary">tagF</name>
    <name evidence="7" type="ORF">NCTC12112_02701</name>
</gene>
<dbReference type="InterPro" id="IPR043148">
    <property type="entry name" value="TagF_C"/>
</dbReference>
<keyword evidence="6" id="KW-0472">Membrane</keyword>
<comment type="similarity">
    <text evidence="2">Belongs to the CDP-glycerol glycerophosphotransferase family.</text>
</comment>
<dbReference type="InterPro" id="IPR007554">
    <property type="entry name" value="Glycerophosphate_synth"/>
</dbReference>
<dbReference type="RefSeq" id="WP_005980602.1">
    <property type="nucleotide sequence ID" value="NZ_CABKNW010000005.1"/>
</dbReference>
<evidence type="ECO:0000256" key="3">
    <source>
        <dbReference type="ARBA" id="ARBA00022475"/>
    </source>
</evidence>
<sequence length="382" mass="45743">MKIIKKFMILLDKFIPKSNIIIFNSFIELTDNSFAIYKYLKEKLPAYKYIWITENKSINSNKRENSRTKIYPKISLAGIYYFLRSKYIFTTHGLYSNFSSNKNRKIINLWHGMPLKPIGNLDKRTNKTIETKYDMIIATSELFQCFMAKAFNIDINKVIITGQPRNDLLYEETDFFCKINLKKEKFKKILMWMPTFRKSIVDSESSWAKDGKYVENYISILPFSKLSNLNKLLEKKQFLLILKLHPFDILQEEKFKEFTNIIILKNEDLENIDEHLYPLLGTTDALITDYSSVWIDYEILNKPIFFAIHDYEEYKNTRGLLFEDFINISPYPVIDTYEKFIGFLENYENIDMNNREFTNKYNKYKDNKSCERIIKYLRLDKK</sequence>
<evidence type="ECO:0000256" key="6">
    <source>
        <dbReference type="ARBA" id="ARBA00023136"/>
    </source>
</evidence>
<keyword evidence="3" id="KW-1003">Cell membrane</keyword>
<evidence type="ECO:0000256" key="1">
    <source>
        <dbReference type="ARBA" id="ARBA00004202"/>
    </source>
</evidence>
<evidence type="ECO:0000313" key="7">
    <source>
        <dbReference type="EMBL" id="SQJ12401.1"/>
    </source>
</evidence>
<dbReference type="AlphaFoldDB" id="A0AAX2JEH8"/>
<comment type="subcellular location">
    <subcellularLocation>
        <location evidence="1">Cell membrane</location>
        <topology evidence="1">Peripheral membrane protein</topology>
    </subcellularLocation>
</comment>
<dbReference type="Pfam" id="PF04464">
    <property type="entry name" value="Glyphos_transf"/>
    <property type="match status" value="1"/>
</dbReference>
<accession>A0AAX2JEH8</accession>
<dbReference type="Proteomes" id="UP000249008">
    <property type="component" value="Chromosome 1"/>
</dbReference>
<dbReference type="Gene3D" id="3.40.50.12580">
    <property type="match status" value="1"/>
</dbReference>
<evidence type="ECO:0000313" key="8">
    <source>
        <dbReference type="Proteomes" id="UP000249008"/>
    </source>
</evidence>
<dbReference type="InterPro" id="IPR051612">
    <property type="entry name" value="Teichoic_Acid_Biosynth"/>
</dbReference>
<evidence type="ECO:0000256" key="4">
    <source>
        <dbReference type="ARBA" id="ARBA00022679"/>
    </source>
</evidence>
<dbReference type="GeneID" id="78453977"/>
<dbReference type="GO" id="GO:0047355">
    <property type="term" value="F:CDP-glycerol glycerophosphotransferase activity"/>
    <property type="evidence" value="ECO:0007669"/>
    <property type="project" value="UniProtKB-EC"/>
</dbReference>
<dbReference type="InterPro" id="IPR043149">
    <property type="entry name" value="TagF_N"/>
</dbReference>
<dbReference type="PANTHER" id="PTHR37316:SF3">
    <property type="entry name" value="TEICHOIC ACID GLYCEROL-PHOSPHATE TRANSFERASE"/>
    <property type="match status" value="1"/>
</dbReference>
<dbReference type="PANTHER" id="PTHR37316">
    <property type="entry name" value="TEICHOIC ACID GLYCEROL-PHOSPHATE PRIMASE"/>
    <property type="match status" value="1"/>
</dbReference>
<keyword evidence="4 7" id="KW-0808">Transferase</keyword>
<dbReference type="GO" id="GO:0019350">
    <property type="term" value="P:teichoic acid biosynthetic process"/>
    <property type="evidence" value="ECO:0007669"/>
    <property type="project" value="UniProtKB-KW"/>
</dbReference>
<proteinExistence type="inferred from homology"/>
<dbReference type="Gene3D" id="3.40.50.11820">
    <property type="match status" value="1"/>
</dbReference>
<name>A0AAX2JEH8_9FUSO</name>
<reference evidence="7 8" key="1">
    <citation type="submission" date="2018-06" db="EMBL/GenBank/DDBJ databases">
        <authorList>
            <consortium name="Pathogen Informatics"/>
            <person name="Doyle S."/>
        </authorList>
    </citation>
    <scope>NUCLEOTIDE SEQUENCE [LARGE SCALE GENOMIC DNA]</scope>
    <source>
        <strain evidence="7 8">NCTC12112</strain>
    </source>
</reference>
<organism evidence="7 8">
    <name type="scientific">Fusobacterium ulcerans</name>
    <dbReference type="NCBI Taxonomy" id="861"/>
    <lineage>
        <taxon>Bacteria</taxon>
        <taxon>Fusobacteriati</taxon>
        <taxon>Fusobacteriota</taxon>
        <taxon>Fusobacteriia</taxon>
        <taxon>Fusobacteriales</taxon>
        <taxon>Fusobacteriaceae</taxon>
        <taxon>Fusobacterium</taxon>
    </lineage>
</organism>